<protein>
    <submittedName>
        <fullName evidence="2">Glycosyltransferase family 61 protein</fullName>
    </submittedName>
</protein>
<keyword evidence="2" id="KW-0808">Transferase</keyword>
<name>A0A832QXB3_9RHOB</name>
<dbReference type="Pfam" id="PF04577">
    <property type="entry name" value="Glyco_transf_61"/>
    <property type="match status" value="1"/>
</dbReference>
<evidence type="ECO:0000313" key="3">
    <source>
        <dbReference type="Proteomes" id="UP000580830"/>
    </source>
</evidence>
<dbReference type="Proteomes" id="UP000580830">
    <property type="component" value="Unassembled WGS sequence"/>
</dbReference>
<evidence type="ECO:0000259" key="1">
    <source>
        <dbReference type="Pfam" id="PF04577"/>
    </source>
</evidence>
<dbReference type="InterPro" id="IPR049625">
    <property type="entry name" value="Glyco_transf_61_cat"/>
</dbReference>
<dbReference type="EMBL" id="DULP01000093">
    <property type="protein sequence ID" value="HHW33765.1"/>
    <property type="molecule type" value="Genomic_DNA"/>
</dbReference>
<evidence type="ECO:0000313" key="2">
    <source>
        <dbReference type="EMBL" id="HHW33765.1"/>
    </source>
</evidence>
<dbReference type="AlphaFoldDB" id="A0A832QXB3"/>
<gene>
    <name evidence="2" type="ORF">GXX24_06455</name>
</gene>
<proteinExistence type="predicted"/>
<sequence>MQMIRFRACGNILKSKLHLGRHLENAAVSTDILEGQLTEPAPPLRILPGMLDRVTHGVAGHSTASQELAVATAAAFVHAPVVRYTLRDCLVHRGGVEYAGGFVAKSRKLLDRFPLEHIATEARKSYCMSLVSHVYFGHWLTDACATALLADEAGDIILDARPDWPDTAIYARAFGFPTTGLAPMRVSELTLYSDYSQGLLKRQRYRTLANRLRESVGTKGNSSPPMVYLRRGTSGVARLIAHEDALCERLAAEGFDIVDLKADFADRYARLAAASILVTVEGSHINHGFFAMSPGSSVITLIPADRFTMWGRGVANAFGLNYGCVVMQPSNDGYVVAPDEILRTVDLARAH</sequence>
<feature type="domain" description="Glycosyltransferase 61 catalytic" evidence="1">
    <location>
        <begin position="136"/>
        <end position="299"/>
    </location>
</feature>
<comment type="caution">
    <text evidence="2">The sequence shown here is derived from an EMBL/GenBank/DDBJ whole genome shotgun (WGS) entry which is preliminary data.</text>
</comment>
<accession>A0A832QXB3</accession>
<dbReference type="GO" id="GO:0016757">
    <property type="term" value="F:glycosyltransferase activity"/>
    <property type="evidence" value="ECO:0007669"/>
    <property type="project" value="InterPro"/>
</dbReference>
<organism evidence="2 3">
    <name type="scientific">Paracoccus solventivorans</name>
    <dbReference type="NCBI Taxonomy" id="53463"/>
    <lineage>
        <taxon>Bacteria</taxon>
        <taxon>Pseudomonadati</taxon>
        <taxon>Pseudomonadota</taxon>
        <taxon>Alphaproteobacteria</taxon>
        <taxon>Rhodobacterales</taxon>
        <taxon>Paracoccaceae</taxon>
        <taxon>Paracoccus</taxon>
    </lineage>
</organism>
<reference evidence="2 3" key="1">
    <citation type="journal article" date="2020" name="Biotechnol. Biofuels">
        <title>New insights from the biogas microbiome by comprehensive genome-resolved metagenomics of nearly 1600 species originating from multiple anaerobic digesters.</title>
        <authorList>
            <person name="Campanaro S."/>
            <person name="Treu L."/>
            <person name="Rodriguez-R L.M."/>
            <person name="Kovalovszki A."/>
            <person name="Ziels R.M."/>
            <person name="Maus I."/>
            <person name="Zhu X."/>
            <person name="Kougias P.G."/>
            <person name="Basile A."/>
            <person name="Luo G."/>
            <person name="Schluter A."/>
            <person name="Konstantinidis K.T."/>
            <person name="Angelidaki I."/>
        </authorList>
    </citation>
    <scope>NUCLEOTIDE SEQUENCE [LARGE SCALE GENOMIC DNA]</scope>
    <source>
        <strain evidence="2">AS04akNAM_125</strain>
    </source>
</reference>